<dbReference type="KEGG" id="ddl:Desdi_2405"/>
<reference evidence="3" key="1">
    <citation type="submission" date="2012-02" db="EMBL/GenBank/DDBJ databases">
        <title>Complete sequence of Desulfitobacterium dichloroeliminans LMG P-21439.</title>
        <authorList>
            <person name="Lucas S."/>
            <person name="Han J."/>
            <person name="Lapidus A."/>
            <person name="Cheng J.-F."/>
            <person name="Goodwin L."/>
            <person name="Pitluck S."/>
            <person name="Peters L."/>
            <person name="Ovchinnikova G."/>
            <person name="Teshima H."/>
            <person name="Detter J.C."/>
            <person name="Han C."/>
            <person name="Tapia R."/>
            <person name="Land M."/>
            <person name="Hauser L."/>
            <person name="Kyrpides N."/>
            <person name="Ivanova N."/>
            <person name="Pagani I."/>
            <person name="Kruse T."/>
            <person name="de Vos W.M."/>
            <person name="Boon N."/>
            <person name="Smidt H."/>
            <person name="Woyke T."/>
        </authorList>
    </citation>
    <scope>NUCLEOTIDE SEQUENCE [LARGE SCALE GENOMIC DNA]</scope>
    <source>
        <strain evidence="3">LMG P-21439 / DCA1</strain>
    </source>
</reference>
<organism evidence="2 3">
    <name type="scientific">Desulfitobacterium dichloroeliminans (strain LMG P-21439 / DCA1)</name>
    <dbReference type="NCBI Taxonomy" id="871963"/>
    <lineage>
        <taxon>Bacteria</taxon>
        <taxon>Bacillati</taxon>
        <taxon>Bacillota</taxon>
        <taxon>Clostridia</taxon>
        <taxon>Eubacteriales</taxon>
        <taxon>Desulfitobacteriaceae</taxon>
        <taxon>Desulfitobacterium</taxon>
    </lineage>
</organism>
<evidence type="ECO:0008006" key="4">
    <source>
        <dbReference type="Google" id="ProtNLM"/>
    </source>
</evidence>
<sequence length="163" mass="18225">MVGSSLLLLLGFAMVAVVLIIGAIAFSLRSHNRSDNPSEQKDGGNAMIKTVYTYLILFATLMMTIGGSVAAFMAAADLVAPQSYYVSFEDYKQGKIYEKGETEPSLPAIEKSDEELKADYQRQVDEEKARSRERALNSLIKSFGWIVIPLPVFLYYQRRLRAE</sequence>
<dbReference type="Proteomes" id="UP000010797">
    <property type="component" value="Chromosome"/>
</dbReference>
<dbReference type="RefSeq" id="WP_015262801.1">
    <property type="nucleotide sequence ID" value="NC_019903.1"/>
</dbReference>
<keyword evidence="3" id="KW-1185">Reference proteome</keyword>
<dbReference type="AlphaFoldDB" id="L0F7L0"/>
<dbReference type="OrthoDB" id="2925884at2"/>
<gene>
    <name evidence="2" type="ordered locus">Desdi_2405</name>
</gene>
<feature type="transmembrane region" description="Helical" evidence="1">
    <location>
        <begin position="138"/>
        <end position="156"/>
    </location>
</feature>
<dbReference type="STRING" id="871963.Desdi_2405"/>
<proteinExistence type="predicted"/>
<evidence type="ECO:0000313" key="3">
    <source>
        <dbReference type="Proteomes" id="UP000010797"/>
    </source>
</evidence>
<dbReference type="eggNOG" id="ENOG5032TNI">
    <property type="taxonomic scope" value="Bacteria"/>
</dbReference>
<feature type="transmembrane region" description="Helical" evidence="1">
    <location>
        <begin position="51"/>
        <end position="76"/>
    </location>
</feature>
<feature type="transmembrane region" description="Helical" evidence="1">
    <location>
        <begin position="6"/>
        <end position="30"/>
    </location>
</feature>
<name>L0F7L0_DESDL</name>
<dbReference type="HOGENOM" id="CLU_138416_0_0_9"/>
<keyword evidence="1" id="KW-0812">Transmembrane</keyword>
<evidence type="ECO:0000313" key="2">
    <source>
        <dbReference type="EMBL" id="AGA69829.1"/>
    </source>
</evidence>
<dbReference type="EMBL" id="CP003344">
    <property type="protein sequence ID" value="AGA69829.1"/>
    <property type="molecule type" value="Genomic_DNA"/>
</dbReference>
<evidence type="ECO:0000256" key="1">
    <source>
        <dbReference type="SAM" id="Phobius"/>
    </source>
</evidence>
<accession>L0F7L0</accession>
<keyword evidence="1" id="KW-0472">Membrane</keyword>
<protein>
    <recommendedName>
        <fullName evidence="4">DUF5671 domain-containing protein</fullName>
    </recommendedName>
</protein>
<keyword evidence="1" id="KW-1133">Transmembrane helix</keyword>